<proteinExistence type="predicted"/>
<dbReference type="AlphaFoldDB" id="A0A8J7SXB8"/>
<gene>
    <name evidence="1" type="ORF">JI744_17125</name>
</gene>
<protein>
    <submittedName>
        <fullName evidence="1">Uncharacterized protein</fullName>
    </submittedName>
</protein>
<accession>A0A8J7SXB8</accession>
<comment type="caution">
    <text evidence="1">The sequence shown here is derived from an EMBL/GenBank/DDBJ whole genome shotgun (WGS) entry which is preliminary data.</text>
</comment>
<dbReference type="Proteomes" id="UP000619033">
    <property type="component" value="Unassembled WGS sequence"/>
</dbReference>
<evidence type="ECO:0000313" key="2">
    <source>
        <dbReference type="Proteomes" id="UP000619033"/>
    </source>
</evidence>
<keyword evidence="2" id="KW-1185">Reference proteome</keyword>
<reference evidence="1" key="1">
    <citation type="submission" date="2021-01" db="EMBL/GenBank/DDBJ databases">
        <title>Genome seq and assembly of Tabrizicola sp. KVB23.</title>
        <authorList>
            <person name="Chhetri G."/>
        </authorList>
    </citation>
    <scope>NUCLEOTIDE SEQUENCE</scope>
    <source>
        <strain evidence="1">KVB23</strain>
    </source>
</reference>
<name>A0A8J7SXB8_9RHOB</name>
<evidence type="ECO:0000313" key="1">
    <source>
        <dbReference type="EMBL" id="MBL4929829.1"/>
    </source>
</evidence>
<organism evidence="1 2">
    <name type="scientific">Fuscibacter oryzae</name>
    <dbReference type="NCBI Taxonomy" id="2803939"/>
    <lineage>
        <taxon>Bacteria</taxon>
        <taxon>Pseudomonadati</taxon>
        <taxon>Pseudomonadota</taxon>
        <taxon>Alphaproteobacteria</taxon>
        <taxon>Rhodobacterales</taxon>
        <taxon>Paracoccaceae</taxon>
        <taxon>Fuscibacter</taxon>
    </lineage>
</organism>
<dbReference type="EMBL" id="JAESVP010000011">
    <property type="protein sequence ID" value="MBL4929829.1"/>
    <property type="molecule type" value="Genomic_DNA"/>
</dbReference>
<sequence>MVLLLPLLLVGVFAYMWFDRRGSTLTRDCLWRVDRSLGPDQWRCAACGATCQVAQGKEPRHCLRPSSPPS</sequence>
<dbReference type="RefSeq" id="WP_202662399.1">
    <property type="nucleotide sequence ID" value="NZ_JAESVP010000011.1"/>
</dbReference>